<feature type="domain" description="Flavin reductase like" evidence="2">
    <location>
        <begin position="22"/>
        <end position="130"/>
    </location>
</feature>
<name>A0A644W2D3_9ZZZZ</name>
<dbReference type="AlphaFoldDB" id="A0A644W2D3"/>
<dbReference type="PANTHER" id="PTHR43567:SF5">
    <property type="entry name" value="HYPOTHETICAL CYTOSOLIC PROTEIN"/>
    <property type="match status" value="1"/>
</dbReference>
<evidence type="ECO:0000313" key="3">
    <source>
        <dbReference type="EMBL" id="MPL97747.1"/>
    </source>
</evidence>
<comment type="similarity">
    <text evidence="1">Belongs to the flavoredoxin family.</text>
</comment>
<evidence type="ECO:0000259" key="2">
    <source>
        <dbReference type="Pfam" id="PF01613"/>
    </source>
</evidence>
<sequence length="177" mass="19749">MKREINVLNHATEIIQGLEGGVLLTTKADGKVNSMAIAWGMLGVEWRKPVFITFVREGRFTRTQLDKNAEFTVNIPYGAYDKNILTFCGTKSGRTTDKIKELGLTLEAPLVVSVPGIKELPLTLECKVIYKQKQDLQSIAPENQAFYPQNVDSSFPGANKDVAIAYYGEIVRAYFIE</sequence>
<reference evidence="3" key="1">
    <citation type="submission" date="2019-08" db="EMBL/GenBank/DDBJ databases">
        <authorList>
            <person name="Kucharzyk K."/>
            <person name="Murdoch R.W."/>
            <person name="Higgins S."/>
            <person name="Loffler F."/>
        </authorList>
    </citation>
    <scope>NUCLEOTIDE SEQUENCE</scope>
</reference>
<organism evidence="3">
    <name type="scientific">bioreactor metagenome</name>
    <dbReference type="NCBI Taxonomy" id="1076179"/>
    <lineage>
        <taxon>unclassified sequences</taxon>
        <taxon>metagenomes</taxon>
        <taxon>ecological metagenomes</taxon>
    </lineage>
</organism>
<accession>A0A644W2D3</accession>
<dbReference type="GO" id="GO:0010181">
    <property type="term" value="F:FMN binding"/>
    <property type="evidence" value="ECO:0007669"/>
    <property type="project" value="InterPro"/>
</dbReference>
<dbReference type="Pfam" id="PF01613">
    <property type="entry name" value="Flavin_Reduct"/>
    <property type="match status" value="1"/>
</dbReference>
<dbReference type="InterPro" id="IPR052174">
    <property type="entry name" value="Flavoredoxin"/>
</dbReference>
<dbReference type="Gene3D" id="2.30.110.10">
    <property type="entry name" value="Electron Transport, Fmn-binding Protein, Chain A"/>
    <property type="match status" value="1"/>
</dbReference>
<dbReference type="PANTHER" id="PTHR43567">
    <property type="entry name" value="FLAVOREDOXIN-RELATED-RELATED"/>
    <property type="match status" value="1"/>
</dbReference>
<dbReference type="InterPro" id="IPR002563">
    <property type="entry name" value="Flavin_Rdtase-like_dom"/>
</dbReference>
<dbReference type="InterPro" id="IPR012349">
    <property type="entry name" value="Split_barrel_FMN-bd"/>
</dbReference>
<proteinExistence type="inferred from homology"/>
<protein>
    <recommendedName>
        <fullName evidence="2">Flavin reductase like domain-containing protein</fullName>
    </recommendedName>
</protein>
<dbReference type="EMBL" id="VSSQ01000572">
    <property type="protein sequence ID" value="MPL97747.1"/>
    <property type="molecule type" value="Genomic_DNA"/>
</dbReference>
<dbReference type="SUPFAM" id="SSF50475">
    <property type="entry name" value="FMN-binding split barrel"/>
    <property type="match status" value="1"/>
</dbReference>
<evidence type="ECO:0000256" key="1">
    <source>
        <dbReference type="ARBA" id="ARBA00038054"/>
    </source>
</evidence>
<gene>
    <name evidence="3" type="ORF">SDC9_43942</name>
</gene>
<comment type="caution">
    <text evidence="3">The sequence shown here is derived from an EMBL/GenBank/DDBJ whole genome shotgun (WGS) entry which is preliminary data.</text>
</comment>